<name>A0A8S0WSD0_CYCAE</name>
<evidence type="ECO:0000259" key="2">
    <source>
        <dbReference type="Pfam" id="PF24883"/>
    </source>
</evidence>
<comment type="caution">
    <text evidence="3">The sequence shown here is derived from an EMBL/GenBank/DDBJ whole genome shotgun (WGS) entry which is preliminary data.</text>
</comment>
<evidence type="ECO:0000313" key="3">
    <source>
        <dbReference type="EMBL" id="CAA7269707.1"/>
    </source>
</evidence>
<dbReference type="SUPFAM" id="SSF52540">
    <property type="entry name" value="P-loop containing nucleoside triphosphate hydrolases"/>
    <property type="match status" value="1"/>
</dbReference>
<dbReference type="Pfam" id="PF24883">
    <property type="entry name" value="NPHP3_N"/>
    <property type="match status" value="1"/>
</dbReference>
<organism evidence="3 4">
    <name type="scientific">Cyclocybe aegerita</name>
    <name type="common">Black poplar mushroom</name>
    <name type="synonym">Agrocybe aegerita</name>
    <dbReference type="NCBI Taxonomy" id="1973307"/>
    <lineage>
        <taxon>Eukaryota</taxon>
        <taxon>Fungi</taxon>
        <taxon>Dikarya</taxon>
        <taxon>Basidiomycota</taxon>
        <taxon>Agaricomycotina</taxon>
        <taxon>Agaricomycetes</taxon>
        <taxon>Agaricomycetidae</taxon>
        <taxon>Agaricales</taxon>
        <taxon>Agaricineae</taxon>
        <taxon>Bolbitiaceae</taxon>
        <taxon>Cyclocybe</taxon>
    </lineage>
</organism>
<keyword evidence="1" id="KW-0677">Repeat</keyword>
<keyword evidence="4" id="KW-1185">Reference proteome</keyword>
<dbReference type="PANTHER" id="PTHR10039">
    <property type="entry name" value="AMELOGENIN"/>
    <property type="match status" value="1"/>
</dbReference>
<protein>
    <recommendedName>
        <fullName evidence="2">Nephrocystin 3-like N-terminal domain-containing protein</fullName>
    </recommendedName>
</protein>
<evidence type="ECO:0000313" key="4">
    <source>
        <dbReference type="Proteomes" id="UP000467700"/>
    </source>
</evidence>
<dbReference type="Gene3D" id="3.40.50.300">
    <property type="entry name" value="P-loop containing nucleotide triphosphate hydrolases"/>
    <property type="match status" value="1"/>
</dbReference>
<dbReference type="PANTHER" id="PTHR10039:SF17">
    <property type="entry name" value="FUNGAL STAND N-TERMINAL GOODBYE DOMAIN-CONTAINING PROTEIN-RELATED"/>
    <property type="match status" value="1"/>
</dbReference>
<dbReference type="EMBL" id="CACVBS010000079">
    <property type="protein sequence ID" value="CAA7269707.1"/>
    <property type="molecule type" value="Genomic_DNA"/>
</dbReference>
<dbReference type="AlphaFoldDB" id="A0A8S0WSD0"/>
<dbReference type="InterPro" id="IPR056884">
    <property type="entry name" value="NPHP3-like_N"/>
</dbReference>
<sequence length="792" mass="89643">MSSPPTWTVRNTECQCRSILPQFFLNQRSTVNMHWNTHDNWTQPLSRSFPAPHRSPCLSATSYLPPVYPHRPPIPFYPLPTIRKAPPVPMYPKSYFWASPPWAVPHVQQLSSVTQSSERAAFSAQPAPAMFNANDVLITGGQFNQLTLLAPVVPDFVSLAAFHDSAARFDAPKCHPNTRVAILEKITYWALHVREVDAFVLWLYGPAGSGKSAIGQTIAEIFAAWGRILASFFFFRADPQRNDGKRLVATLAYQIATIIPPFRPLLEQAVELHPHIFQCAIGVQLTKLIVESLQHLTRQGILSASLMPRLIIIDGLDECEDPSMQRQIIEAIASLRGTTDLPLKILVGSRAESQIISIFNSDILSRSPRIVLDDTYTPDHDINIFLNDKFDEIRRTHRFKAYIPEHWPGDDVIHQLVLKSSGQFIYANVIFRFVNSPRHLPPERLEIACGLHPSYGELPFAELDELYRQIFSLVENVDGVLQVLGILNALQTIHYRQSQARAVEEVLGLRIGRVDVLLADLALVAACDADGNITIFHKTLFDFLFDAGRAGLYFVDSTRGHIDVACWMLQLWGNPTGHFSQLSVGSLIRCCTKARLTKKLRTQLLSIRDSGMQWSTSDISAHELPPSYRFLVCLEELTSVSPEWGEIQHHFRRLYDERLSDIVATKGWLPLVLHGLARVPTITRFLAVIFDALPHPSHCQLEEYRFRGGDPVTLQFRLFLLEFLQDPLRCPSRSNLTDIQLSEAAFSLLWYIKEEHAKHTPALLEQVSLWAKHSKKAPWLSRRVYGILLQAL</sequence>
<dbReference type="OrthoDB" id="4760524at2759"/>
<proteinExistence type="predicted"/>
<feature type="domain" description="Nephrocystin 3-like N-terminal" evidence="2">
    <location>
        <begin position="178"/>
        <end position="350"/>
    </location>
</feature>
<gene>
    <name evidence="3" type="ORF">AAE3_LOCUS11789</name>
</gene>
<evidence type="ECO:0000256" key="1">
    <source>
        <dbReference type="ARBA" id="ARBA00022737"/>
    </source>
</evidence>
<accession>A0A8S0WSD0</accession>
<dbReference type="InterPro" id="IPR027417">
    <property type="entry name" value="P-loop_NTPase"/>
</dbReference>
<reference evidence="3 4" key="1">
    <citation type="submission" date="2020-01" db="EMBL/GenBank/DDBJ databases">
        <authorList>
            <person name="Gupta K D."/>
        </authorList>
    </citation>
    <scope>NUCLEOTIDE SEQUENCE [LARGE SCALE GENOMIC DNA]</scope>
</reference>
<dbReference type="Proteomes" id="UP000467700">
    <property type="component" value="Unassembled WGS sequence"/>
</dbReference>